<comment type="caution">
    <text evidence="2">The sequence shown here is derived from an EMBL/GenBank/DDBJ whole genome shotgun (WGS) entry which is preliminary data.</text>
</comment>
<keyword evidence="1" id="KW-1133">Transmembrane helix</keyword>
<reference evidence="2 3" key="1">
    <citation type="submission" date="2019-02" db="EMBL/GenBank/DDBJ databases">
        <title>Deep-cultivation of Planctomycetes and their phenomic and genomic characterization uncovers novel biology.</title>
        <authorList>
            <person name="Wiegand S."/>
            <person name="Jogler M."/>
            <person name="Boedeker C."/>
            <person name="Pinto D."/>
            <person name="Vollmers J."/>
            <person name="Rivas-Marin E."/>
            <person name="Kohn T."/>
            <person name="Peeters S.H."/>
            <person name="Heuer A."/>
            <person name="Rast P."/>
            <person name="Oberbeckmann S."/>
            <person name="Bunk B."/>
            <person name="Jeske O."/>
            <person name="Meyerdierks A."/>
            <person name="Storesund J.E."/>
            <person name="Kallscheuer N."/>
            <person name="Luecker S."/>
            <person name="Lage O.M."/>
            <person name="Pohl T."/>
            <person name="Merkel B.J."/>
            <person name="Hornburger P."/>
            <person name="Mueller R.-W."/>
            <person name="Bruemmer F."/>
            <person name="Labrenz M."/>
            <person name="Spormann A.M."/>
            <person name="Op Den Camp H."/>
            <person name="Overmann J."/>
            <person name="Amann R."/>
            <person name="Jetten M.S.M."/>
            <person name="Mascher T."/>
            <person name="Medema M.H."/>
            <person name="Devos D.P."/>
            <person name="Kaster A.-K."/>
            <person name="Ovreas L."/>
            <person name="Rohde M."/>
            <person name="Galperin M.Y."/>
            <person name="Jogler C."/>
        </authorList>
    </citation>
    <scope>NUCLEOTIDE SEQUENCE [LARGE SCALE GENOMIC DNA]</scope>
    <source>
        <strain evidence="2 3">Pan14r</strain>
    </source>
</reference>
<protein>
    <submittedName>
        <fullName evidence="2">Uncharacterized protein</fullName>
    </submittedName>
</protein>
<gene>
    <name evidence="2" type="ORF">Pan14r_08680</name>
</gene>
<dbReference type="Proteomes" id="UP000317238">
    <property type="component" value="Unassembled WGS sequence"/>
</dbReference>
<keyword evidence="1" id="KW-0472">Membrane</keyword>
<organism evidence="2 3">
    <name type="scientific">Crateriforma conspicua</name>
    <dbReference type="NCBI Taxonomy" id="2527996"/>
    <lineage>
        <taxon>Bacteria</taxon>
        <taxon>Pseudomonadati</taxon>
        <taxon>Planctomycetota</taxon>
        <taxon>Planctomycetia</taxon>
        <taxon>Planctomycetales</taxon>
        <taxon>Planctomycetaceae</taxon>
        <taxon>Crateriforma</taxon>
    </lineage>
</organism>
<keyword evidence="3" id="KW-1185">Reference proteome</keyword>
<dbReference type="EMBL" id="SJPL01000001">
    <property type="protein sequence ID" value="TWT68621.1"/>
    <property type="molecule type" value="Genomic_DNA"/>
</dbReference>
<dbReference type="AlphaFoldDB" id="A0A5C5Y1W5"/>
<feature type="transmembrane region" description="Helical" evidence="1">
    <location>
        <begin position="149"/>
        <end position="169"/>
    </location>
</feature>
<evidence type="ECO:0000313" key="2">
    <source>
        <dbReference type="EMBL" id="TWT68621.1"/>
    </source>
</evidence>
<keyword evidence="1" id="KW-0812">Transmembrane</keyword>
<accession>A0A5C5Y1W5</accession>
<evidence type="ECO:0000313" key="3">
    <source>
        <dbReference type="Proteomes" id="UP000317238"/>
    </source>
</evidence>
<feature type="transmembrane region" description="Helical" evidence="1">
    <location>
        <begin position="75"/>
        <end position="96"/>
    </location>
</feature>
<sequence length="222" mass="23263">MILSSVPTHWEDVSQKDRDTIETAAAIYDHWSARADGSDGSCLCSHPMARPDELDPIGNSHGDPGLIVLKSGARCLIGAAVGAVLASASLLALIYLTGSLTDDNSRLIGGLIGMAYFGSAIGSGIHASSRAHLARVGSQDNDATADEFSLQRVAIIPFALLAMLPGWYGGRFVASVLVGYSFLDDNSQFIGLIHYFAAIVGGMIGASVASLIFRSRSRTHAV</sequence>
<proteinExistence type="predicted"/>
<name>A0A5C5Y1W5_9PLAN</name>
<feature type="transmembrane region" description="Helical" evidence="1">
    <location>
        <begin position="108"/>
        <end position="128"/>
    </location>
</feature>
<feature type="transmembrane region" description="Helical" evidence="1">
    <location>
        <begin position="189"/>
        <end position="213"/>
    </location>
</feature>
<evidence type="ECO:0000256" key="1">
    <source>
        <dbReference type="SAM" id="Phobius"/>
    </source>
</evidence>